<organism evidence="1 2">
    <name type="scientific">Amnibacterium kyonggiense</name>
    <dbReference type="NCBI Taxonomy" id="595671"/>
    <lineage>
        <taxon>Bacteria</taxon>
        <taxon>Bacillati</taxon>
        <taxon>Actinomycetota</taxon>
        <taxon>Actinomycetes</taxon>
        <taxon>Micrococcales</taxon>
        <taxon>Microbacteriaceae</taxon>
        <taxon>Amnibacterium</taxon>
    </lineage>
</organism>
<dbReference type="AlphaFoldDB" id="A0A4R7FKI4"/>
<protein>
    <submittedName>
        <fullName evidence="1">Universal stress protein family protein</fullName>
    </submittedName>
</protein>
<dbReference type="OrthoDB" id="3865341at2"/>
<sequence length="279" mass="28710">MGRIGTVAGWDGSAAADGALAWAAEHESRAGGALHLLRVLGLEGGAEPVERVAAAREALSAATTAVQDRHPGLEVVPELSVGDPIRELARAAGGDRLLVLGASAVGRARRSGSRRIPIALAARQEGTTAVVPIGLRPPGGVVAVVSAREHSRPTIDFAVAAAAERGEPLTILRLHDPHDLELDPPGALLAAEVDRIRDRAPSVDVRVARGWVSTPYGLLSRSDAASLLVLEGARPSAAPPRYSFERLLAGQARAPFVVVARPSPPVATTVAAAKLALAV</sequence>
<proteinExistence type="predicted"/>
<gene>
    <name evidence="1" type="ORF">CLV52_1795</name>
</gene>
<evidence type="ECO:0000313" key="2">
    <source>
        <dbReference type="Proteomes" id="UP000295344"/>
    </source>
</evidence>
<dbReference type="Proteomes" id="UP000295344">
    <property type="component" value="Unassembled WGS sequence"/>
</dbReference>
<dbReference type="RefSeq" id="WP_133766006.1">
    <property type="nucleotide sequence ID" value="NZ_BAAARP010000002.1"/>
</dbReference>
<reference evidence="1 2" key="1">
    <citation type="submission" date="2019-03" db="EMBL/GenBank/DDBJ databases">
        <title>Genomic Encyclopedia of Archaeal and Bacterial Type Strains, Phase II (KMG-II): from individual species to whole genera.</title>
        <authorList>
            <person name="Goeker M."/>
        </authorList>
    </citation>
    <scope>NUCLEOTIDE SEQUENCE [LARGE SCALE GENOMIC DNA]</scope>
    <source>
        <strain evidence="1 2">DSM 24782</strain>
    </source>
</reference>
<evidence type="ECO:0000313" key="1">
    <source>
        <dbReference type="EMBL" id="TDS76857.1"/>
    </source>
</evidence>
<dbReference type="SUPFAM" id="SSF52402">
    <property type="entry name" value="Adenine nucleotide alpha hydrolases-like"/>
    <property type="match status" value="1"/>
</dbReference>
<dbReference type="EMBL" id="SOAM01000002">
    <property type="protein sequence ID" value="TDS76857.1"/>
    <property type="molecule type" value="Genomic_DNA"/>
</dbReference>
<name>A0A4R7FKI4_9MICO</name>
<accession>A0A4R7FKI4</accession>
<comment type="caution">
    <text evidence="1">The sequence shown here is derived from an EMBL/GenBank/DDBJ whole genome shotgun (WGS) entry which is preliminary data.</text>
</comment>
<keyword evidence="2" id="KW-1185">Reference proteome</keyword>
<dbReference type="Gene3D" id="3.40.50.12370">
    <property type="match status" value="1"/>
</dbReference>